<gene>
    <name evidence="2" type="ORF">PYCCODRAFT_340641</name>
</gene>
<dbReference type="Proteomes" id="UP000193067">
    <property type="component" value="Unassembled WGS sequence"/>
</dbReference>
<name>A0A1Y2J2X4_TRAC3</name>
<evidence type="ECO:0000313" key="2">
    <source>
        <dbReference type="EMBL" id="OSD07687.1"/>
    </source>
</evidence>
<feature type="region of interest" description="Disordered" evidence="1">
    <location>
        <begin position="77"/>
        <end position="114"/>
    </location>
</feature>
<protein>
    <submittedName>
        <fullName evidence="2">Uncharacterized protein</fullName>
    </submittedName>
</protein>
<organism evidence="2 3">
    <name type="scientific">Trametes coccinea (strain BRFM310)</name>
    <name type="common">Pycnoporus coccineus</name>
    <dbReference type="NCBI Taxonomy" id="1353009"/>
    <lineage>
        <taxon>Eukaryota</taxon>
        <taxon>Fungi</taxon>
        <taxon>Dikarya</taxon>
        <taxon>Basidiomycota</taxon>
        <taxon>Agaricomycotina</taxon>
        <taxon>Agaricomycetes</taxon>
        <taxon>Polyporales</taxon>
        <taxon>Polyporaceae</taxon>
        <taxon>Trametes</taxon>
    </lineage>
</organism>
<evidence type="ECO:0000256" key="1">
    <source>
        <dbReference type="SAM" id="MobiDB-lite"/>
    </source>
</evidence>
<evidence type="ECO:0000313" key="3">
    <source>
        <dbReference type="Proteomes" id="UP000193067"/>
    </source>
</evidence>
<dbReference type="STRING" id="1353009.A0A1Y2J2X4"/>
<dbReference type="OrthoDB" id="2749683at2759"/>
<reference evidence="2 3" key="1">
    <citation type="journal article" date="2015" name="Biotechnol. Biofuels">
        <title>Enhanced degradation of softwood versus hardwood by the white-rot fungus Pycnoporus coccineus.</title>
        <authorList>
            <person name="Couturier M."/>
            <person name="Navarro D."/>
            <person name="Chevret D."/>
            <person name="Henrissat B."/>
            <person name="Piumi F."/>
            <person name="Ruiz-Duenas F.J."/>
            <person name="Martinez A.T."/>
            <person name="Grigoriev I.V."/>
            <person name="Riley R."/>
            <person name="Lipzen A."/>
            <person name="Berrin J.G."/>
            <person name="Master E.R."/>
            <person name="Rosso M.N."/>
        </authorList>
    </citation>
    <scope>NUCLEOTIDE SEQUENCE [LARGE SCALE GENOMIC DNA]</scope>
    <source>
        <strain evidence="2 3">BRFM310</strain>
    </source>
</reference>
<dbReference type="EMBL" id="KZ084087">
    <property type="protein sequence ID" value="OSD07687.1"/>
    <property type="molecule type" value="Genomic_DNA"/>
</dbReference>
<keyword evidence="3" id="KW-1185">Reference proteome</keyword>
<proteinExistence type="predicted"/>
<sequence length="160" mass="17785">MVNVQHDCISGSCKITRTKRVRQEREDTSELAAEVSHSQNQSYVLNLAQMRDAATLQHLSLPLPSLGARNDIIHRAAAEEIERRRHVHQKEKQTPRSHTPDPAISSRTRQSSADHRMITLNAGESVLGLGESSLRRTALISSCQAERVLPASLPHSTSLR</sequence>
<dbReference type="AlphaFoldDB" id="A0A1Y2J2X4"/>
<accession>A0A1Y2J2X4</accession>